<comment type="caution">
    <text evidence="1">The sequence shown here is derived from an EMBL/GenBank/DDBJ whole genome shotgun (WGS) entry which is preliminary data.</text>
</comment>
<accession>A0A2J8IMK3</accession>
<name>A0A2J8IMK3_PANTR</name>
<gene>
    <name evidence="1" type="ORF">CK820_G0054916</name>
</gene>
<proteinExistence type="predicted"/>
<protein>
    <submittedName>
        <fullName evidence="1">AMPD2 isoform 23</fullName>
    </submittedName>
</protein>
<dbReference type="EMBL" id="NBAG03000701">
    <property type="protein sequence ID" value="PNI11757.1"/>
    <property type="molecule type" value="Genomic_DNA"/>
</dbReference>
<reference evidence="1 2" key="1">
    <citation type="submission" date="2017-12" db="EMBL/GenBank/DDBJ databases">
        <title>High-resolution comparative analysis of great ape genomes.</title>
        <authorList>
            <person name="Pollen A."/>
            <person name="Hastie A."/>
            <person name="Hormozdiari F."/>
            <person name="Dougherty M."/>
            <person name="Liu R."/>
            <person name="Chaisson M."/>
            <person name="Hoppe E."/>
            <person name="Hill C."/>
            <person name="Pang A."/>
            <person name="Hillier L."/>
            <person name="Baker C."/>
            <person name="Armstrong J."/>
            <person name="Shendure J."/>
            <person name="Paten B."/>
            <person name="Wilson R."/>
            <person name="Chao H."/>
            <person name="Schneider V."/>
            <person name="Ventura M."/>
            <person name="Kronenberg Z."/>
            <person name="Murali S."/>
            <person name="Gordon D."/>
            <person name="Cantsilieris S."/>
            <person name="Munson K."/>
            <person name="Nelson B."/>
            <person name="Raja A."/>
            <person name="Underwood J."/>
            <person name="Diekhans M."/>
            <person name="Fiddes I."/>
            <person name="Haussler D."/>
            <person name="Eichler E."/>
        </authorList>
    </citation>
    <scope>NUCLEOTIDE SEQUENCE [LARGE SCALE GENOMIC DNA]</scope>
    <source>
        <strain evidence="1">Yerkes chimp pedigree #C0471</strain>
    </source>
</reference>
<feature type="non-terminal residue" evidence="1">
    <location>
        <position position="1"/>
    </location>
</feature>
<dbReference type="Proteomes" id="UP000236370">
    <property type="component" value="Unassembled WGS sequence"/>
</dbReference>
<dbReference type="AlphaFoldDB" id="A0A2J8IMK3"/>
<organism evidence="1 2">
    <name type="scientific">Pan troglodytes</name>
    <name type="common">Chimpanzee</name>
    <dbReference type="NCBI Taxonomy" id="9598"/>
    <lineage>
        <taxon>Eukaryota</taxon>
        <taxon>Metazoa</taxon>
        <taxon>Chordata</taxon>
        <taxon>Craniata</taxon>
        <taxon>Vertebrata</taxon>
        <taxon>Euteleostomi</taxon>
        <taxon>Mammalia</taxon>
        <taxon>Eutheria</taxon>
        <taxon>Euarchontoglires</taxon>
        <taxon>Primates</taxon>
        <taxon>Haplorrhini</taxon>
        <taxon>Catarrhini</taxon>
        <taxon>Hominidae</taxon>
        <taxon>Pan</taxon>
    </lineage>
</organism>
<evidence type="ECO:0000313" key="1">
    <source>
        <dbReference type="EMBL" id="PNI11757.1"/>
    </source>
</evidence>
<evidence type="ECO:0000313" key="2">
    <source>
        <dbReference type="Proteomes" id="UP000236370"/>
    </source>
</evidence>
<sequence>AVAAVVPAMASYPSGSGKPKAKYTFKKRASLQASTAAPDDWCKVSTVLRVFSVPRSVPSRKGVPWVGPFLALFGSAIGQLIRI</sequence>